<gene>
    <name evidence="4" type="ORF">NQ314_011466</name>
</gene>
<comment type="similarity">
    <text evidence="1">Belongs to the histone H3 family.</text>
</comment>
<evidence type="ECO:0000256" key="1">
    <source>
        <dbReference type="ARBA" id="ARBA00010343"/>
    </source>
</evidence>
<evidence type="ECO:0000313" key="4">
    <source>
        <dbReference type="EMBL" id="KAJ8938523.1"/>
    </source>
</evidence>
<dbReference type="InterPro" id="IPR007125">
    <property type="entry name" value="H2A/H2B/H3"/>
</dbReference>
<dbReference type="GO" id="GO:0030527">
    <property type="term" value="F:structural constituent of chromatin"/>
    <property type="evidence" value="ECO:0007669"/>
    <property type="project" value="InterPro"/>
</dbReference>
<dbReference type="EMBL" id="JANEYF010003180">
    <property type="protein sequence ID" value="KAJ8938523.1"/>
    <property type="molecule type" value="Genomic_DNA"/>
</dbReference>
<keyword evidence="5" id="KW-1185">Reference proteome</keyword>
<dbReference type="Proteomes" id="UP001162156">
    <property type="component" value="Unassembled WGS sequence"/>
</dbReference>
<evidence type="ECO:0000259" key="3">
    <source>
        <dbReference type="Pfam" id="PF00125"/>
    </source>
</evidence>
<feature type="domain" description="Core Histone H2A/H2B/H3" evidence="3">
    <location>
        <begin position="38"/>
        <end position="121"/>
    </location>
</feature>
<dbReference type="SMART" id="SM00428">
    <property type="entry name" value="H3"/>
    <property type="match status" value="1"/>
</dbReference>
<dbReference type="SUPFAM" id="SSF47113">
    <property type="entry name" value="Histone-fold"/>
    <property type="match status" value="1"/>
</dbReference>
<dbReference type="GO" id="GO:0046982">
    <property type="term" value="F:protein heterodimerization activity"/>
    <property type="evidence" value="ECO:0007669"/>
    <property type="project" value="InterPro"/>
</dbReference>
<evidence type="ECO:0000256" key="2">
    <source>
        <dbReference type="SAM" id="MobiDB-lite"/>
    </source>
</evidence>
<dbReference type="InterPro" id="IPR009072">
    <property type="entry name" value="Histone-fold"/>
</dbReference>
<dbReference type="Pfam" id="PF00125">
    <property type="entry name" value="Histone"/>
    <property type="match status" value="1"/>
</dbReference>
<dbReference type="PRINTS" id="PR00622">
    <property type="entry name" value="HISTONEH3"/>
</dbReference>
<proteinExistence type="inferred from homology"/>
<reference evidence="4" key="1">
    <citation type="journal article" date="2023" name="Insect Mol. Biol.">
        <title>Genome sequencing provides insights into the evolution of gene families encoding plant cell wall-degrading enzymes in longhorned beetles.</title>
        <authorList>
            <person name="Shin N.R."/>
            <person name="Okamura Y."/>
            <person name="Kirsch R."/>
            <person name="Pauchet Y."/>
        </authorList>
    </citation>
    <scope>NUCLEOTIDE SEQUENCE</scope>
    <source>
        <strain evidence="4">RBIC_L_NR</strain>
    </source>
</reference>
<dbReference type="PANTHER" id="PTHR11426">
    <property type="entry name" value="HISTONE H3"/>
    <property type="match status" value="1"/>
</dbReference>
<dbReference type="Gene3D" id="1.10.20.10">
    <property type="entry name" value="Histone, subunit A"/>
    <property type="match status" value="1"/>
</dbReference>
<name>A0AAV8XIT2_9CUCU</name>
<dbReference type="GO" id="GO:0000786">
    <property type="term" value="C:nucleosome"/>
    <property type="evidence" value="ECO:0007669"/>
    <property type="project" value="InterPro"/>
</dbReference>
<dbReference type="GO" id="GO:0003677">
    <property type="term" value="F:DNA binding"/>
    <property type="evidence" value="ECO:0007669"/>
    <property type="project" value="InterPro"/>
</dbReference>
<dbReference type="AlphaFoldDB" id="A0AAV8XIT2"/>
<protein>
    <recommendedName>
        <fullName evidence="3">Core Histone H2A/H2B/H3 domain-containing protein</fullName>
    </recommendedName>
</protein>
<comment type="caution">
    <text evidence="4">The sequence shown here is derived from an EMBL/GenBank/DDBJ whole genome shotgun (WGS) entry which is preliminary data.</text>
</comment>
<dbReference type="CDD" id="cd22911">
    <property type="entry name" value="HFD_H3"/>
    <property type="match status" value="1"/>
</dbReference>
<feature type="region of interest" description="Disordered" evidence="2">
    <location>
        <begin position="1"/>
        <end position="21"/>
    </location>
</feature>
<accession>A0AAV8XIT2</accession>
<sequence>MVKRKSIPKKAPESPTKRKKTQTRIYNVGNREFKVNVTTLKTIRHLQNSTSLCIPRLPFSRLIREILMEFDPIDRRIQVEALLALQEAAEVYLTYLFEDANRCAHHARRVTVGPKDIRLVLDIKGCSDPGFQP</sequence>
<evidence type="ECO:0000313" key="5">
    <source>
        <dbReference type="Proteomes" id="UP001162156"/>
    </source>
</evidence>
<organism evidence="4 5">
    <name type="scientific">Rhamnusium bicolor</name>
    <dbReference type="NCBI Taxonomy" id="1586634"/>
    <lineage>
        <taxon>Eukaryota</taxon>
        <taxon>Metazoa</taxon>
        <taxon>Ecdysozoa</taxon>
        <taxon>Arthropoda</taxon>
        <taxon>Hexapoda</taxon>
        <taxon>Insecta</taxon>
        <taxon>Pterygota</taxon>
        <taxon>Neoptera</taxon>
        <taxon>Endopterygota</taxon>
        <taxon>Coleoptera</taxon>
        <taxon>Polyphaga</taxon>
        <taxon>Cucujiformia</taxon>
        <taxon>Chrysomeloidea</taxon>
        <taxon>Cerambycidae</taxon>
        <taxon>Lepturinae</taxon>
        <taxon>Rhagiini</taxon>
        <taxon>Rhamnusium</taxon>
    </lineage>
</organism>
<dbReference type="InterPro" id="IPR000164">
    <property type="entry name" value="Histone_H3/CENP-A"/>
</dbReference>